<evidence type="ECO:0000259" key="11">
    <source>
        <dbReference type="PROSITE" id="PS51864"/>
    </source>
</evidence>
<dbReference type="SMART" id="SM00042">
    <property type="entry name" value="CUB"/>
    <property type="match status" value="1"/>
</dbReference>
<dbReference type="EMBL" id="UZAM01007715">
    <property type="protein sequence ID" value="VDP00961.1"/>
    <property type="molecule type" value="Genomic_DNA"/>
</dbReference>
<dbReference type="AlphaFoldDB" id="A0A183IID5"/>
<keyword evidence="13" id="KW-1185">Reference proteome</keyword>
<keyword evidence="2 9" id="KW-0645">Protease</keyword>
<keyword evidence="7" id="KW-1015">Disulfide bond</keyword>
<dbReference type="WBParaSite" id="SBAD_0000353901-mRNA-1">
    <property type="protein sequence ID" value="SBAD_0000353901-mRNA-1"/>
    <property type="gene ID" value="SBAD_0000353901"/>
</dbReference>
<reference evidence="12 13" key="2">
    <citation type="submission" date="2018-11" db="EMBL/GenBank/DDBJ databases">
        <authorList>
            <consortium name="Pathogen Informatics"/>
        </authorList>
    </citation>
    <scope>NUCLEOTIDE SEQUENCE [LARGE SCALE GENOMIC DNA]</scope>
</reference>
<dbReference type="PRINTS" id="PR00480">
    <property type="entry name" value="ASTACIN"/>
</dbReference>
<accession>A0A183IID5</accession>
<dbReference type="PROSITE" id="PS01180">
    <property type="entry name" value="CUB"/>
    <property type="match status" value="1"/>
</dbReference>
<feature type="domain" description="CUB" evidence="10">
    <location>
        <begin position="154"/>
        <end position="277"/>
    </location>
</feature>
<dbReference type="GO" id="GO:0004222">
    <property type="term" value="F:metalloendopeptidase activity"/>
    <property type="evidence" value="ECO:0007669"/>
    <property type="project" value="UniProtKB-UniRule"/>
</dbReference>
<evidence type="ECO:0000256" key="1">
    <source>
        <dbReference type="ARBA" id="ARBA00022536"/>
    </source>
</evidence>
<dbReference type="Gene3D" id="2.60.120.290">
    <property type="entry name" value="Spermadhesin, CUB domain"/>
    <property type="match status" value="1"/>
</dbReference>
<keyword evidence="6 9" id="KW-0482">Metalloprotease</keyword>
<reference evidence="14" key="1">
    <citation type="submission" date="2016-06" db="UniProtKB">
        <authorList>
            <consortium name="WormBaseParasite"/>
        </authorList>
    </citation>
    <scope>IDENTIFICATION</scope>
</reference>
<keyword evidence="5 9" id="KW-0862">Zinc</keyword>
<evidence type="ECO:0000256" key="3">
    <source>
        <dbReference type="ARBA" id="ARBA00022723"/>
    </source>
</evidence>
<dbReference type="Proteomes" id="UP000270296">
    <property type="component" value="Unassembled WGS sequence"/>
</dbReference>
<evidence type="ECO:0000256" key="7">
    <source>
        <dbReference type="ARBA" id="ARBA00023157"/>
    </source>
</evidence>
<evidence type="ECO:0000256" key="5">
    <source>
        <dbReference type="ARBA" id="ARBA00022833"/>
    </source>
</evidence>
<dbReference type="PANTHER" id="PTHR10127:SF780">
    <property type="entry name" value="METALLOENDOPEPTIDASE"/>
    <property type="match status" value="1"/>
</dbReference>
<evidence type="ECO:0000313" key="14">
    <source>
        <dbReference type="WBParaSite" id="SBAD_0000353901-mRNA-1"/>
    </source>
</evidence>
<dbReference type="InterPro" id="IPR035914">
    <property type="entry name" value="Sperma_CUB_dom_sf"/>
</dbReference>
<evidence type="ECO:0000256" key="4">
    <source>
        <dbReference type="ARBA" id="ARBA00022801"/>
    </source>
</evidence>
<evidence type="ECO:0000259" key="10">
    <source>
        <dbReference type="PROSITE" id="PS01180"/>
    </source>
</evidence>
<evidence type="ECO:0000313" key="12">
    <source>
        <dbReference type="EMBL" id="VDP00961.1"/>
    </source>
</evidence>
<evidence type="ECO:0000256" key="6">
    <source>
        <dbReference type="ARBA" id="ARBA00023049"/>
    </source>
</evidence>
<gene>
    <name evidence="12" type="ORF">SBAD_LOCUS3380</name>
</gene>
<dbReference type="PROSITE" id="PS00022">
    <property type="entry name" value="EGF_1"/>
    <property type="match status" value="1"/>
</dbReference>
<evidence type="ECO:0000256" key="9">
    <source>
        <dbReference type="RuleBase" id="RU361183"/>
    </source>
</evidence>
<dbReference type="Pfam" id="PF01400">
    <property type="entry name" value="Astacin"/>
    <property type="match status" value="1"/>
</dbReference>
<dbReference type="Pfam" id="PF00431">
    <property type="entry name" value="CUB"/>
    <property type="match status" value="1"/>
</dbReference>
<evidence type="ECO:0000313" key="13">
    <source>
        <dbReference type="Proteomes" id="UP000270296"/>
    </source>
</evidence>
<feature type="domain" description="Peptidase M12A" evidence="11">
    <location>
        <begin position="1"/>
        <end position="108"/>
    </location>
</feature>
<dbReference type="GO" id="GO:0046872">
    <property type="term" value="F:metal ion binding"/>
    <property type="evidence" value="ECO:0007669"/>
    <property type="project" value="UniProtKB-KW"/>
</dbReference>
<sequence>MQTFGIGYEHQRFDNSDFIKVNLTNVKQSDRPLYKSALFLDEFEVVTPYDISSVMHFGSKENAFSAQYAVISAVNPIMQYSIGPEIRSSDRPLSSRDVSTLNRIFLCTDRCSRDLPCMHGSYPTRDCTHCVCQYGFSGRFCDKLQMANRYNVDGCGVMNGSAGYIVSPGYPEQYPRGAFCQWLVQGKSRSERVRFVINSLDLEYETVIRSDRCMDTFYVWPHGTDVLTKSLSCFPDDARAVVGRWHTTQSNWLLIELRTNPWGDAPHGGFNVSYETIDLQTKAFRKTSHNGKSESRRVCLAPAVGE</sequence>
<dbReference type="InterPro" id="IPR001506">
    <property type="entry name" value="Peptidase_M12A"/>
</dbReference>
<name>A0A183IID5_9BILA</name>
<comment type="caution">
    <text evidence="8">Lacks conserved residue(s) required for the propagation of feature annotation.</text>
</comment>
<dbReference type="OrthoDB" id="5808781at2759"/>
<comment type="cofactor">
    <cofactor evidence="9">
        <name>Zn(2+)</name>
        <dbReference type="ChEBI" id="CHEBI:29105"/>
    </cofactor>
    <text evidence="9">Binds 1 zinc ion per subunit.</text>
</comment>
<dbReference type="Gene3D" id="3.40.390.10">
    <property type="entry name" value="Collagenase (Catalytic Domain)"/>
    <property type="match status" value="1"/>
</dbReference>
<dbReference type="PROSITE" id="PS01186">
    <property type="entry name" value="EGF_2"/>
    <property type="match status" value="1"/>
</dbReference>
<dbReference type="InterPro" id="IPR000859">
    <property type="entry name" value="CUB_dom"/>
</dbReference>
<dbReference type="EC" id="3.4.24.-" evidence="9"/>
<dbReference type="GO" id="GO:0006508">
    <property type="term" value="P:proteolysis"/>
    <property type="evidence" value="ECO:0007669"/>
    <property type="project" value="UniProtKB-KW"/>
</dbReference>
<dbReference type="SUPFAM" id="SSF55486">
    <property type="entry name" value="Metalloproteases ('zincins'), catalytic domain"/>
    <property type="match status" value="1"/>
</dbReference>
<evidence type="ECO:0000256" key="2">
    <source>
        <dbReference type="ARBA" id="ARBA00022670"/>
    </source>
</evidence>
<protein>
    <recommendedName>
        <fullName evidence="9">Metalloendopeptidase</fullName>
        <ecNumber evidence="9">3.4.24.-</ecNumber>
    </recommendedName>
</protein>
<proteinExistence type="predicted"/>
<dbReference type="PANTHER" id="PTHR10127">
    <property type="entry name" value="DISCOIDIN, CUB, EGF, LAMININ , AND ZINC METALLOPROTEASE DOMAIN CONTAINING"/>
    <property type="match status" value="1"/>
</dbReference>
<keyword evidence="1" id="KW-0245">EGF-like domain</keyword>
<organism evidence="14">
    <name type="scientific">Soboliphyme baturini</name>
    <dbReference type="NCBI Taxonomy" id="241478"/>
    <lineage>
        <taxon>Eukaryota</taxon>
        <taxon>Metazoa</taxon>
        <taxon>Ecdysozoa</taxon>
        <taxon>Nematoda</taxon>
        <taxon>Enoplea</taxon>
        <taxon>Dorylaimia</taxon>
        <taxon>Dioctophymatida</taxon>
        <taxon>Dioctophymatoidea</taxon>
        <taxon>Soboliphymatidae</taxon>
        <taxon>Soboliphyme</taxon>
    </lineage>
</organism>
<dbReference type="CDD" id="cd00041">
    <property type="entry name" value="CUB"/>
    <property type="match status" value="1"/>
</dbReference>
<keyword evidence="3 9" id="KW-0479">Metal-binding</keyword>
<keyword evidence="4 9" id="KW-0378">Hydrolase</keyword>
<evidence type="ECO:0000256" key="8">
    <source>
        <dbReference type="PROSITE-ProRule" id="PRU00059"/>
    </source>
</evidence>
<dbReference type="InterPro" id="IPR000742">
    <property type="entry name" value="EGF"/>
</dbReference>
<dbReference type="SUPFAM" id="SSF49854">
    <property type="entry name" value="Spermadhesin, CUB domain"/>
    <property type="match status" value="1"/>
</dbReference>
<dbReference type="InterPro" id="IPR024079">
    <property type="entry name" value="MetalloPept_cat_dom_sf"/>
</dbReference>
<dbReference type="PROSITE" id="PS51864">
    <property type="entry name" value="ASTACIN"/>
    <property type="match status" value="1"/>
</dbReference>